<evidence type="ECO:0000313" key="2">
    <source>
        <dbReference type="EMBL" id="CAG5128922.1"/>
    </source>
</evidence>
<keyword evidence="3" id="KW-1185">Reference proteome</keyword>
<feature type="signal peptide" evidence="1">
    <location>
        <begin position="1"/>
        <end position="21"/>
    </location>
</feature>
<dbReference type="OrthoDB" id="6130926at2759"/>
<gene>
    <name evidence="2" type="ORF">CUNI_LOCUS14480</name>
</gene>
<dbReference type="EMBL" id="CAJHNH020003271">
    <property type="protein sequence ID" value="CAG5128922.1"/>
    <property type="molecule type" value="Genomic_DNA"/>
</dbReference>
<feature type="chain" id="PRO_5035733912" evidence="1">
    <location>
        <begin position="22"/>
        <end position="123"/>
    </location>
</feature>
<comment type="caution">
    <text evidence="2">The sequence shown here is derived from an EMBL/GenBank/DDBJ whole genome shotgun (WGS) entry which is preliminary data.</text>
</comment>
<protein>
    <submittedName>
        <fullName evidence="2">Uncharacterized protein</fullName>
    </submittedName>
</protein>
<sequence>MYVAVSLIMVGLCGLVSDIVGAKPGIRETAPEFSSCRINDRVYQHLERTPDPCNRCWCSNGVEACNRRGCPSDLRPQGRAPCVVGDRVYPHGQRTGDPCDRCQCFNGHELCTLNMCYIDGVPV</sequence>
<organism evidence="2 3">
    <name type="scientific">Candidula unifasciata</name>
    <dbReference type="NCBI Taxonomy" id="100452"/>
    <lineage>
        <taxon>Eukaryota</taxon>
        <taxon>Metazoa</taxon>
        <taxon>Spiralia</taxon>
        <taxon>Lophotrochozoa</taxon>
        <taxon>Mollusca</taxon>
        <taxon>Gastropoda</taxon>
        <taxon>Heterobranchia</taxon>
        <taxon>Euthyneura</taxon>
        <taxon>Panpulmonata</taxon>
        <taxon>Eupulmonata</taxon>
        <taxon>Stylommatophora</taxon>
        <taxon>Helicina</taxon>
        <taxon>Helicoidea</taxon>
        <taxon>Geomitridae</taxon>
        <taxon>Candidula</taxon>
    </lineage>
</organism>
<dbReference type="Proteomes" id="UP000678393">
    <property type="component" value="Unassembled WGS sequence"/>
</dbReference>
<dbReference type="AlphaFoldDB" id="A0A8S3ZNR6"/>
<proteinExistence type="predicted"/>
<reference evidence="2" key="1">
    <citation type="submission" date="2021-04" db="EMBL/GenBank/DDBJ databases">
        <authorList>
            <consortium name="Molecular Ecology Group"/>
        </authorList>
    </citation>
    <scope>NUCLEOTIDE SEQUENCE</scope>
</reference>
<dbReference type="SUPFAM" id="SSF57603">
    <property type="entry name" value="FnI-like domain"/>
    <property type="match status" value="2"/>
</dbReference>
<evidence type="ECO:0000256" key="1">
    <source>
        <dbReference type="SAM" id="SignalP"/>
    </source>
</evidence>
<accession>A0A8S3ZNR6</accession>
<dbReference type="Gene3D" id="6.20.200.20">
    <property type="match status" value="1"/>
</dbReference>
<name>A0A8S3ZNR6_9EUPU</name>
<keyword evidence="1" id="KW-0732">Signal</keyword>
<evidence type="ECO:0000313" key="3">
    <source>
        <dbReference type="Proteomes" id="UP000678393"/>
    </source>
</evidence>